<dbReference type="OrthoDB" id="5244628at2"/>
<reference evidence="2 3" key="1">
    <citation type="submission" date="2018-03" db="EMBL/GenBank/DDBJ databases">
        <title>Aquarubrobacter algicola gen. nov., sp. nov., a novel actinobacterium isolated from shallow eutrophic lake during the end of cyanobacterial harmful algal blooms.</title>
        <authorList>
            <person name="Chun S.J."/>
        </authorList>
    </citation>
    <scope>NUCLEOTIDE SEQUENCE [LARGE SCALE GENOMIC DNA]</scope>
    <source>
        <strain evidence="2 3">Seoho-28</strain>
    </source>
</reference>
<proteinExistence type="predicted"/>
<accession>A0A2T4ULH2</accession>
<organism evidence="2 3">
    <name type="scientific">Paraconexibacter algicola</name>
    <dbReference type="NCBI Taxonomy" id="2133960"/>
    <lineage>
        <taxon>Bacteria</taxon>
        <taxon>Bacillati</taxon>
        <taxon>Actinomycetota</taxon>
        <taxon>Thermoleophilia</taxon>
        <taxon>Solirubrobacterales</taxon>
        <taxon>Paraconexibacteraceae</taxon>
        <taxon>Paraconexibacter</taxon>
    </lineage>
</organism>
<feature type="region of interest" description="Disordered" evidence="1">
    <location>
        <begin position="166"/>
        <end position="191"/>
    </location>
</feature>
<name>A0A2T4ULH2_9ACTN</name>
<evidence type="ECO:0000313" key="2">
    <source>
        <dbReference type="EMBL" id="PTL60064.1"/>
    </source>
</evidence>
<dbReference type="AlphaFoldDB" id="A0A2T4ULH2"/>
<sequence>MQPDLRVTIRRDGVVRAVTWGPHLRLCGPTATLLEARDRAGVTLADLRILRDEEDGPATEVIVEPLTGTGRPDAHRVLADWAALLGYRRVWLPGDVRTLDTVDHALAGCGGKVQTHCTTCRGRLADGTPAFWRWVRTLGFFPCACPLCGGDLPQWSAVPGVVRRASARPAPDRGSATADVGVSDLRHPERP</sequence>
<gene>
    <name evidence="2" type="ORF">C7Y72_10615</name>
</gene>
<dbReference type="EMBL" id="PYYB01000001">
    <property type="protein sequence ID" value="PTL60064.1"/>
    <property type="molecule type" value="Genomic_DNA"/>
</dbReference>
<dbReference type="RefSeq" id="WP_107568709.1">
    <property type="nucleotide sequence ID" value="NZ_PYYB01000001.1"/>
</dbReference>
<evidence type="ECO:0000313" key="3">
    <source>
        <dbReference type="Proteomes" id="UP000240739"/>
    </source>
</evidence>
<comment type="caution">
    <text evidence="2">The sequence shown here is derived from an EMBL/GenBank/DDBJ whole genome shotgun (WGS) entry which is preliminary data.</text>
</comment>
<evidence type="ECO:0000256" key="1">
    <source>
        <dbReference type="SAM" id="MobiDB-lite"/>
    </source>
</evidence>
<keyword evidence="3" id="KW-1185">Reference proteome</keyword>
<protein>
    <submittedName>
        <fullName evidence="2">Uncharacterized protein</fullName>
    </submittedName>
</protein>
<dbReference type="Proteomes" id="UP000240739">
    <property type="component" value="Unassembled WGS sequence"/>
</dbReference>